<feature type="transmembrane region" description="Helical" evidence="9">
    <location>
        <begin position="148"/>
        <end position="175"/>
    </location>
</feature>
<dbReference type="InterPro" id="IPR035906">
    <property type="entry name" value="MetI-like_sf"/>
</dbReference>
<reference evidence="11 12" key="1">
    <citation type="journal article" date="2017" name="Antonie Van Leeuwenhoek">
        <title>Phylogenomic resolution of the bacterial genus Pantoea and its relationship with Erwinia and Tatumella.</title>
        <authorList>
            <person name="Palmer M."/>
            <person name="Steenkamp E.T."/>
            <person name="Coetzee M.P."/>
            <person name="Chan W.Y."/>
            <person name="van Zyl E."/>
            <person name="De Maayer P."/>
            <person name="Coutinho T.A."/>
            <person name="Blom J."/>
            <person name="Smits T.H."/>
            <person name="Duffy B."/>
            <person name="Venter S.N."/>
        </authorList>
    </citation>
    <scope>NUCLEOTIDE SEQUENCE [LARGE SCALE GENOMIC DNA]</scope>
    <source>
        <strain evidence="11 12">LMG 2657</strain>
    </source>
</reference>
<dbReference type="GO" id="GO:0055085">
    <property type="term" value="P:transmembrane transport"/>
    <property type="evidence" value="ECO:0007669"/>
    <property type="project" value="InterPro"/>
</dbReference>
<proteinExistence type="inferred from homology"/>
<keyword evidence="7 9" id="KW-0472">Membrane</keyword>
<feature type="transmembrane region" description="Helical" evidence="9">
    <location>
        <begin position="285"/>
        <end position="307"/>
    </location>
</feature>
<dbReference type="SUPFAM" id="SSF161098">
    <property type="entry name" value="MetI-like"/>
    <property type="match status" value="1"/>
</dbReference>
<dbReference type="Proteomes" id="UP000193749">
    <property type="component" value="Unassembled WGS sequence"/>
</dbReference>
<keyword evidence="2 9" id="KW-0813">Transport</keyword>
<protein>
    <recommendedName>
        <fullName evidence="10">ABC transmembrane type-1 domain-containing protein</fullName>
    </recommendedName>
</protein>
<sequence length="348" mass="38773">MNVANIMPKSMVFRFRSCFNLCVKYLFLMLVVTAFIFFFLRLAPLDPTGLLMSPMSTPADILHIKHRLGLDLPIWKQYLYWVDALLHGNAGMSYVSGEQVTALILHAVPVTFTLITITLIVSVALAFFFAILAFYYRGNRLSEWVDHLNNLFLCIPDFLWSILLVFIFGISFHLLPTFGLIDPATDLTLNDKHGLFVAIILGGPSAWLSLAAHLLLPAMALIMGITPLQMKNLFNQLTRIYQRDFIYYAQLRGQTAFQLLISQAIPNTLAGALSLLSNQASMLVGGTLLVETLFGLPGLGMLMIKALGNQDLPLIEGIALCYILLVISIQLITGTCMYLVDPRRRGNV</sequence>
<evidence type="ECO:0000256" key="7">
    <source>
        <dbReference type="ARBA" id="ARBA00023136"/>
    </source>
</evidence>
<dbReference type="GO" id="GO:0005886">
    <property type="term" value="C:plasma membrane"/>
    <property type="evidence" value="ECO:0007669"/>
    <property type="project" value="UniProtKB-SubCell"/>
</dbReference>
<evidence type="ECO:0000256" key="8">
    <source>
        <dbReference type="ARBA" id="ARBA00024202"/>
    </source>
</evidence>
<evidence type="ECO:0000256" key="9">
    <source>
        <dbReference type="RuleBase" id="RU363032"/>
    </source>
</evidence>
<evidence type="ECO:0000256" key="5">
    <source>
        <dbReference type="ARBA" id="ARBA00022692"/>
    </source>
</evidence>
<evidence type="ECO:0000256" key="1">
    <source>
        <dbReference type="ARBA" id="ARBA00004429"/>
    </source>
</evidence>
<accession>A0A1X1EM36</accession>
<organism evidence="11 12">
    <name type="scientific">Pantoea cypripedii</name>
    <name type="common">Pectobacterium cypripedii</name>
    <name type="synonym">Erwinia cypripedii</name>
    <dbReference type="NCBI Taxonomy" id="55209"/>
    <lineage>
        <taxon>Bacteria</taxon>
        <taxon>Pseudomonadati</taxon>
        <taxon>Pseudomonadota</taxon>
        <taxon>Gammaproteobacteria</taxon>
        <taxon>Enterobacterales</taxon>
        <taxon>Erwiniaceae</taxon>
        <taxon>Pantoea</taxon>
    </lineage>
</organism>
<keyword evidence="12" id="KW-1185">Reference proteome</keyword>
<evidence type="ECO:0000313" key="12">
    <source>
        <dbReference type="Proteomes" id="UP000193749"/>
    </source>
</evidence>
<gene>
    <name evidence="11" type="ORF">HA50_25735</name>
</gene>
<dbReference type="EMBL" id="MLJI01000002">
    <property type="protein sequence ID" value="ORM89985.1"/>
    <property type="molecule type" value="Genomic_DNA"/>
</dbReference>
<evidence type="ECO:0000256" key="6">
    <source>
        <dbReference type="ARBA" id="ARBA00022989"/>
    </source>
</evidence>
<dbReference type="Pfam" id="PF00528">
    <property type="entry name" value="BPD_transp_1"/>
    <property type="match status" value="1"/>
</dbReference>
<dbReference type="Pfam" id="PF19300">
    <property type="entry name" value="BPD_transp_1_N"/>
    <property type="match status" value="1"/>
</dbReference>
<dbReference type="AlphaFoldDB" id="A0A1X1EM36"/>
<dbReference type="InterPro" id="IPR045621">
    <property type="entry name" value="BPD_transp_1_N"/>
</dbReference>
<feature type="transmembrane region" description="Helical" evidence="9">
    <location>
        <begin position="21"/>
        <end position="43"/>
    </location>
</feature>
<evidence type="ECO:0000256" key="3">
    <source>
        <dbReference type="ARBA" id="ARBA00022475"/>
    </source>
</evidence>
<dbReference type="CDD" id="cd06261">
    <property type="entry name" value="TM_PBP2"/>
    <property type="match status" value="1"/>
</dbReference>
<keyword evidence="4" id="KW-0997">Cell inner membrane</keyword>
<feature type="domain" description="ABC transmembrane type-1" evidence="10">
    <location>
        <begin position="108"/>
        <end position="333"/>
    </location>
</feature>
<feature type="transmembrane region" description="Helical" evidence="9">
    <location>
        <begin position="195"/>
        <end position="224"/>
    </location>
</feature>
<name>A0A1X1EM36_PANCY</name>
<comment type="subcellular location">
    <subcellularLocation>
        <location evidence="1">Cell inner membrane</location>
        <topology evidence="1">Multi-pass membrane protein</topology>
    </subcellularLocation>
    <subcellularLocation>
        <location evidence="9">Cell membrane</location>
        <topology evidence="9">Multi-pass membrane protein</topology>
    </subcellularLocation>
</comment>
<keyword evidence="6 9" id="KW-1133">Transmembrane helix</keyword>
<feature type="transmembrane region" description="Helical" evidence="9">
    <location>
        <begin position="103"/>
        <end position="136"/>
    </location>
</feature>
<comment type="similarity">
    <text evidence="8">Belongs to the binding-protein-dependent transport system permease family. OppBC subfamily.</text>
</comment>
<keyword evidence="3" id="KW-1003">Cell membrane</keyword>
<dbReference type="PANTHER" id="PTHR43163:SF6">
    <property type="entry name" value="DIPEPTIDE TRANSPORT SYSTEM PERMEASE PROTEIN DPPB-RELATED"/>
    <property type="match status" value="1"/>
</dbReference>
<evidence type="ECO:0000256" key="2">
    <source>
        <dbReference type="ARBA" id="ARBA00022448"/>
    </source>
</evidence>
<evidence type="ECO:0000256" key="4">
    <source>
        <dbReference type="ARBA" id="ARBA00022519"/>
    </source>
</evidence>
<dbReference type="PANTHER" id="PTHR43163">
    <property type="entry name" value="DIPEPTIDE TRANSPORT SYSTEM PERMEASE PROTEIN DPPB-RELATED"/>
    <property type="match status" value="1"/>
</dbReference>
<evidence type="ECO:0000259" key="10">
    <source>
        <dbReference type="PROSITE" id="PS50928"/>
    </source>
</evidence>
<comment type="caution">
    <text evidence="11">The sequence shown here is derived from an EMBL/GenBank/DDBJ whole genome shotgun (WGS) entry which is preliminary data.</text>
</comment>
<dbReference type="Gene3D" id="1.10.3720.10">
    <property type="entry name" value="MetI-like"/>
    <property type="match status" value="1"/>
</dbReference>
<dbReference type="PROSITE" id="PS50928">
    <property type="entry name" value="ABC_TM1"/>
    <property type="match status" value="1"/>
</dbReference>
<dbReference type="STRING" id="55209.HA50_25735"/>
<feature type="transmembrane region" description="Helical" evidence="9">
    <location>
        <begin position="319"/>
        <end position="340"/>
    </location>
</feature>
<evidence type="ECO:0000313" key="11">
    <source>
        <dbReference type="EMBL" id="ORM89985.1"/>
    </source>
</evidence>
<dbReference type="InterPro" id="IPR000515">
    <property type="entry name" value="MetI-like"/>
</dbReference>
<keyword evidence="5 9" id="KW-0812">Transmembrane</keyword>